<gene>
    <name evidence="1" type="ORF">BaRGS_00037922</name>
</gene>
<dbReference type="Proteomes" id="UP001519460">
    <property type="component" value="Unassembled WGS sequence"/>
</dbReference>
<name>A0ABD0J7K2_9CAEN</name>
<evidence type="ECO:0000313" key="2">
    <source>
        <dbReference type="Proteomes" id="UP001519460"/>
    </source>
</evidence>
<proteinExistence type="predicted"/>
<protein>
    <submittedName>
        <fullName evidence="1">Uncharacterized protein</fullName>
    </submittedName>
</protein>
<evidence type="ECO:0000313" key="1">
    <source>
        <dbReference type="EMBL" id="KAK7464530.1"/>
    </source>
</evidence>
<organism evidence="1 2">
    <name type="scientific">Batillaria attramentaria</name>
    <dbReference type="NCBI Taxonomy" id="370345"/>
    <lineage>
        <taxon>Eukaryota</taxon>
        <taxon>Metazoa</taxon>
        <taxon>Spiralia</taxon>
        <taxon>Lophotrochozoa</taxon>
        <taxon>Mollusca</taxon>
        <taxon>Gastropoda</taxon>
        <taxon>Caenogastropoda</taxon>
        <taxon>Sorbeoconcha</taxon>
        <taxon>Cerithioidea</taxon>
        <taxon>Batillariidae</taxon>
        <taxon>Batillaria</taxon>
    </lineage>
</organism>
<dbReference type="EMBL" id="JACVVK020000588">
    <property type="protein sequence ID" value="KAK7464530.1"/>
    <property type="molecule type" value="Genomic_DNA"/>
</dbReference>
<dbReference type="AlphaFoldDB" id="A0ABD0J7K2"/>
<comment type="caution">
    <text evidence="1">The sequence shown here is derived from an EMBL/GenBank/DDBJ whole genome shotgun (WGS) entry which is preliminary data.</text>
</comment>
<sequence>MSGPPMYNVCWNCQIWKIKKTKTKNKHTKKQPEKQKNCPQYSQTPCPEAVSLRCPSGDKGTATATGRIPPSVPSTRGECREAAILAVNTTPPVLPYKPLSSIPFHSNDATPATTHWLRRILLARLLAVSTRSFSDPPFNSAVGWGRCWLGQCDRRGTKENRKENQQKMKQNESSYQKLQQNNALKTVIFYI</sequence>
<reference evidence="1 2" key="1">
    <citation type="journal article" date="2023" name="Sci. Data">
        <title>Genome assembly of the Korean intertidal mud-creeper Batillaria attramentaria.</title>
        <authorList>
            <person name="Patra A.K."/>
            <person name="Ho P.T."/>
            <person name="Jun S."/>
            <person name="Lee S.J."/>
            <person name="Kim Y."/>
            <person name="Won Y.J."/>
        </authorList>
    </citation>
    <scope>NUCLEOTIDE SEQUENCE [LARGE SCALE GENOMIC DNA]</scope>
    <source>
        <strain evidence="1">Wonlab-2016</strain>
    </source>
</reference>
<keyword evidence="2" id="KW-1185">Reference proteome</keyword>
<accession>A0ABD0J7K2</accession>